<evidence type="ECO:0000256" key="1">
    <source>
        <dbReference type="ARBA" id="ARBA00001933"/>
    </source>
</evidence>
<dbReference type="InterPro" id="IPR002129">
    <property type="entry name" value="PyrdxlP-dep_de-COase"/>
</dbReference>
<organism evidence="9 10">
    <name type="scientific">Pichia kudriavzevii</name>
    <name type="common">Yeast</name>
    <name type="synonym">Issatchenkia orientalis</name>
    <dbReference type="NCBI Taxonomy" id="4909"/>
    <lineage>
        <taxon>Eukaryota</taxon>
        <taxon>Fungi</taxon>
        <taxon>Dikarya</taxon>
        <taxon>Ascomycota</taxon>
        <taxon>Saccharomycotina</taxon>
        <taxon>Pichiomycetes</taxon>
        <taxon>Pichiales</taxon>
        <taxon>Pichiaceae</taxon>
        <taxon>Pichia</taxon>
    </lineage>
</organism>
<dbReference type="Proteomes" id="UP000249293">
    <property type="component" value="Chromosome 2"/>
</dbReference>
<comment type="cofactor">
    <cofactor evidence="1 7 8">
        <name>pyridoxal 5'-phosphate</name>
        <dbReference type="ChEBI" id="CHEBI:597326"/>
    </cofactor>
</comment>
<dbReference type="OrthoDB" id="5152799at2759"/>
<name>A0A2U9R4D0_PICKU</name>
<dbReference type="RefSeq" id="XP_029321406.1">
    <property type="nucleotide sequence ID" value="XM_029465547.1"/>
</dbReference>
<feature type="modified residue" description="N6-(pyridoxal phosphate)lysine" evidence="7">
    <location>
        <position position="363"/>
    </location>
</feature>
<evidence type="ECO:0000256" key="6">
    <source>
        <dbReference type="ARBA" id="ARBA00048868"/>
    </source>
</evidence>
<dbReference type="Gene3D" id="3.40.640.10">
    <property type="entry name" value="Type I PLP-dependent aspartate aminotransferase-like (Major domain)"/>
    <property type="match status" value="1"/>
</dbReference>
<dbReference type="GO" id="GO:0006538">
    <property type="term" value="P:L-glutamate catabolic process"/>
    <property type="evidence" value="ECO:0007669"/>
    <property type="project" value="TreeGrafter"/>
</dbReference>
<keyword evidence="5 8" id="KW-0456">Lyase</keyword>
<evidence type="ECO:0000256" key="7">
    <source>
        <dbReference type="PIRSR" id="PIRSR602129-50"/>
    </source>
</evidence>
<dbReference type="STRING" id="4909.A0A2U9R4D0"/>
<gene>
    <name evidence="9" type="ORF">C5L36_0B11610</name>
</gene>
<dbReference type="GeneID" id="40383694"/>
<evidence type="ECO:0000256" key="4">
    <source>
        <dbReference type="ARBA" id="ARBA00022898"/>
    </source>
</evidence>
<dbReference type="InterPro" id="IPR015421">
    <property type="entry name" value="PyrdxlP-dep_Trfase_major"/>
</dbReference>
<dbReference type="InterPro" id="IPR015424">
    <property type="entry name" value="PyrdxlP-dep_Trfase"/>
</dbReference>
<proteinExistence type="inferred from homology"/>
<sequence length="646" mass="73377">MNAEPPEWGGYKLIYCPTSMPCKETFLYSSCSNQRSEMTLSSHVDTDALEDKIFEKSSPKHKLLQKYNDILRRHGNDETNFEETPEAAVARFRGVANKYRIPETGMPSDLAYNIVHDEMALDGSTTLNLASFVNVHTDEETMKLITQNLTKNLADNDEYPMLIEMQERCISILANLWHAPLVTEDSGIKTPHGKEDISTFKRRAIGTPCTGSSEGVMLGGLAMKKNWQAKRKAKGLSTDKPNILMASCAQVALEKFARYFDVENRLIGVSDKDFLIDVDKIRENLDENTIGIYVIVGSTYTGGFENVEKIAEILDQYEKETGHWIPIHVDAASGGFIAPIIYPEFNWDFQIPRVMSISTSGHKFGLVTVGLGWVLFRDESWLPKSLRFELSYLGGLEESFSLNFSRPGYQIVHQYYNFLRWGKQGYYDVFDNALTNARLLSLFLEESGYFTCVSNLHLPLGMSARNRDPSWEPSQANEIIDEHDKFNPALPVVSFQLTKEFSEEYPEIPQSLISTSLRKKKWIIPNYPLPRINVPKENEDGEVEDDESLWNEANGLNNEILRVVVKYNLTAQLLDKLMHDIIDVVEGLIKSVKLVRKNISESKTSTDKHNEELIYNMLLSISNDGDERLIKLKTDENKTSNAKVIC</sequence>
<dbReference type="FunFam" id="3.40.640.10:FF:000017">
    <property type="entry name" value="Glutamate decarboxylase"/>
    <property type="match status" value="1"/>
</dbReference>
<dbReference type="NCBIfam" id="TIGR01788">
    <property type="entry name" value="Glu-decarb-GAD"/>
    <property type="match status" value="1"/>
</dbReference>
<dbReference type="SUPFAM" id="SSF53383">
    <property type="entry name" value="PLP-dependent transferases"/>
    <property type="match status" value="1"/>
</dbReference>
<dbReference type="EMBL" id="CP028774">
    <property type="protein sequence ID" value="AWU75929.1"/>
    <property type="molecule type" value="Genomic_DNA"/>
</dbReference>
<comment type="similarity">
    <text evidence="2 8">Belongs to the group II decarboxylase family.</text>
</comment>
<evidence type="ECO:0000256" key="8">
    <source>
        <dbReference type="RuleBase" id="RU361171"/>
    </source>
</evidence>
<dbReference type="AlphaFoldDB" id="A0A2U9R4D0"/>
<evidence type="ECO:0000313" key="10">
    <source>
        <dbReference type="Proteomes" id="UP000249293"/>
    </source>
</evidence>
<evidence type="ECO:0000256" key="3">
    <source>
        <dbReference type="ARBA" id="ARBA00012421"/>
    </source>
</evidence>
<evidence type="ECO:0000256" key="2">
    <source>
        <dbReference type="ARBA" id="ARBA00009533"/>
    </source>
</evidence>
<dbReference type="PANTHER" id="PTHR43321">
    <property type="entry name" value="GLUTAMATE DECARBOXYLASE"/>
    <property type="match status" value="1"/>
</dbReference>
<evidence type="ECO:0000313" key="9">
    <source>
        <dbReference type="EMBL" id="AWU75929.1"/>
    </source>
</evidence>
<reference evidence="9 10" key="1">
    <citation type="submission" date="2018-06" db="EMBL/GenBank/DDBJ databases">
        <title>Population genomics shows no distinction between pathogenic Candida krusei and environmental Pichia kudriavzevii: One species, four names.</title>
        <authorList>
            <person name="Douglass A.P."/>
            <person name="Offei B."/>
            <person name="Braun-Galleani S."/>
            <person name="Coughlan A.Y."/>
            <person name="Martos A."/>
            <person name="Ortiz-Merino R.A."/>
            <person name="Byrne K.P."/>
            <person name="Wolfe K.H."/>
        </authorList>
    </citation>
    <scope>NUCLEOTIDE SEQUENCE [LARGE SCALE GENOMIC DNA]</scope>
    <source>
        <strain evidence="9 10">CBS573</strain>
    </source>
</reference>
<keyword evidence="4 7" id="KW-0663">Pyridoxal phosphate</keyword>
<dbReference type="Gene3D" id="3.90.1150.160">
    <property type="match status" value="1"/>
</dbReference>
<dbReference type="GO" id="GO:0005829">
    <property type="term" value="C:cytosol"/>
    <property type="evidence" value="ECO:0007669"/>
    <property type="project" value="TreeGrafter"/>
</dbReference>
<dbReference type="EC" id="4.1.1.15" evidence="3 8"/>
<comment type="catalytic activity">
    <reaction evidence="6 8">
        <text>L-glutamate + H(+) = 4-aminobutanoate + CO2</text>
        <dbReference type="Rhea" id="RHEA:17785"/>
        <dbReference type="ChEBI" id="CHEBI:15378"/>
        <dbReference type="ChEBI" id="CHEBI:16526"/>
        <dbReference type="ChEBI" id="CHEBI:29985"/>
        <dbReference type="ChEBI" id="CHEBI:59888"/>
        <dbReference type="EC" id="4.1.1.15"/>
    </reaction>
</comment>
<dbReference type="PANTHER" id="PTHR43321:SF3">
    <property type="entry name" value="GLUTAMATE DECARBOXYLASE"/>
    <property type="match status" value="1"/>
</dbReference>
<dbReference type="GO" id="GO:0004351">
    <property type="term" value="F:glutamate decarboxylase activity"/>
    <property type="evidence" value="ECO:0007669"/>
    <property type="project" value="UniProtKB-EC"/>
</dbReference>
<keyword evidence="10" id="KW-1185">Reference proteome</keyword>
<dbReference type="VEuPathDB" id="FungiDB:C5L36_0B11610"/>
<dbReference type="GO" id="GO:0030170">
    <property type="term" value="F:pyridoxal phosphate binding"/>
    <property type="evidence" value="ECO:0007669"/>
    <property type="project" value="InterPro"/>
</dbReference>
<dbReference type="KEGG" id="pkz:C5L36_0B11610"/>
<protein>
    <recommendedName>
        <fullName evidence="3 8">Glutamate decarboxylase</fullName>
        <ecNumber evidence="3 8">4.1.1.15</ecNumber>
    </recommendedName>
</protein>
<keyword evidence="8" id="KW-0210">Decarboxylase</keyword>
<dbReference type="Gene3D" id="4.10.280.50">
    <property type="match status" value="1"/>
</dbReference>
<dbReference type="InterPro" id="IPR010107">
    <property type="entry name" value="Glutamate_decarboxylase"/>
</dbReference>
<evidence type="ECO:0000256" key="5">
    <source>
        <dbReference type="ARBA" id="ARBA00023239"/>
    </source>
</evidence>
<accession>A0A2U9R4D0</accession>
<dbReference type="Pfam" id="PF00282">
    <property type="entry name" value="Pyridoxal_deC"/>
    <property type="match status" value="1"/>
</dbReference>